<sequence length="228" mass="24286">MPKITKQGSSDKATGTKKKSSSSAKGGAEAQLAKPVNPVIKEDSKSSSSASKRKLGLRGAAPWAARHAAKHAAEARARAAEPAPPGSARATIRVPSGAEEIKAKIAELHNQTQKIRTLRKRLDKGFFDIGVVLAEIQQQELYQAKGYGSFEAFLEREIDLGKQTSLRLIKVAHVFQREVALDYGMDRLFVALAALEGEAAPKPAPSAIPSAPGSKPPLPLKPPMRIVG</sequence>
<evidence type="ECO:0000256" key="1">
    <source>
        <dbReference type="SAM" id="MobiDB-lite"/>
    </source>
</evidence>
<organism evidence="2 3">
    <name type="scientific">Sorangium cellulosum</name>
    <name type="common">Polyangium cellulosum</name>
    <dbReference type="NCBI Taxonomy" id="56"/>
    <lineage>
        <taxon>Bacteria</taxon>
        <taxon>Pseudomonadati</taxon>
        <taxon>Myxococcota</taxon>
        <taxon>Polyangia</taxon>
        <taxon>Polyangiales</taxon>
        <taxon>Polyangiaceae</taxon>
        <taxon>Sorangium</taxon>
    </lineage>
</organism>
<gene>
    <name evidence="2" type="ORF">BE15_24940</name>
</gene>
<dbReference type="Proteomes" id="UP000075260">
    <property type="component" value="Unassembled WGS sequence"/>
</dbReference>
<dbReference type="RefSeq" id="WP_061610554.1">
    <property type="nucleotide sequence ID" value="NZ_JEMA01000753.1"/>
</dbReference>
<name>A0A150QEE1_SORCE</name>
<comment type="caution">
    <text evidence="2">The sequence shown here is derived from an EMBL/GenBank/DDBJ whole genome shotgun (WGS) entry which is preliminary data.</text>
</comment>
<proteinExistence type="predicted"/>
<dbReference type="EMBL" id="JEMA01000753">
    <property type="protein sequence ID" value="KYF66340.1"/>
    <property type="molecule type" value="Genomic_DNA"/>
</dbReference>
<feature type="region of interest" description="Disordered" evidence="1">
    <location>
        <begin position="1"/>
        <end position="91"/>
    </location>
</feature>
<dbReference type="AlphaFoldDB" id="A0A150QEE1"/>
<accession>A0A150QEE1</accession>
<reference evidence="2 3" key="1">
    <citation type="submission" date="2014-02" db="EMBL/GenBank/DDBJ databases">
        <title>The small core and large imbalanced accessory genome model reveals a collaborative survival strategy of Sorangium cellulosum strains in nature.</title>
        <authorList>
            <person name="Han K."/>
            <person name="Peng R."/>
            <person name="Blom J."/>
            <person name="Li Y.-Z."/>
        </authorList>
    </citation>
    <scope>NUCLEOTIDE SEQUENCE [LARGE SCALE GENOMIC DNA]</scope>
    <source>
        <strain evidence="2 3">So0008-312</strain>
    </source>
</reference>
<feature type="region of interest" description="Disordered" evidence="1">
    <location>
        <begin position="202"/>
        <end position="228"/>
    </location>
</feature>
<evidence type="ECO:0000313" key="2">
    <source>
        <dbReference type="EMBL" id="KYF66340.1"/>
    </source>
</evidence>
<protein>
    <submittedName>
        <fullName evidence="2">Uncharacterized protein</fullName>
    </submittedName>
</protein>
<dbReference type="OrthoDB" id="5512909at2"/>
<evidence type="ECO:0000313" key="3">
    <source>
        <dbReference type="Proteomes" id="UP000075260"/>
    </source>
</evidence>